<keyword evidence="3" id="KW-1185">Reference proteome</keyword>
<keyword evidence="1" id="KW-0812">Transmembrane</keyword>
<feature type="transmembrane region" description="Helical" evidence="1">
    <location>
        <begin position="47"/>
        <end position="68"/>
    </location>
</feature>
<keyword evidence="1" id="KW-1133">Transmembrane helix</keyword>
<protein>
    <submittedName>
        <fullName evidence="2">Uncharacterized protein</fullName>
    </submittedName>
</protein>
<accession>A0A252BY13</accession>
<dbReference type="EMBL" id="JOPJ01000002">
    <property type="protein sequence ID" value="OUJ13858.1"/>
    <property type="molecule type" value="Genomic_DNA"/>
</dbReference>
<organism evidence="2 3">
    <name type="scientific">Acetobacter okinawensis</name>
    <dbReference type="NCBI Taxonomy" id="1076594"/>
    <lineage>
        <taxon>Bacteria</taxon>
        <taxon>Pseudomonadati</taxon>
        <taxon>Pseudomonadota</taxon>
        <taxon>Alphaproteobacteria</taxon>
        <taxon>Acetobacterales</taxon>
        <taxon>Acetobacteraceae</taxon>
        <taxon>Acetobacter</taxon>
    </lineage>
</organism>
<comment type="caution">
    <text evidence="2">The sequence shown here is derived from an EMBL/GenBank/DDBJ whole genome shotgun (WGS) entry which is preliminary data.</text>
</comment>
<dbReference type="AlphaFoldDB" id="A0A252BY13"/>
<sequence length="101" mass="12084">MVLRIFSITAMPCKNGTYLDKCIYKMIYIYIKLILSYLKEIHSHINFLFFLFLFYLYLILLFFVRFLITATPDGRKFFPYNAHTDQYLTNFLTIAGQAQIL</sequence>
<name>A0A252BY13_9PROT</name>
<gene>
    <name evidence="2" type="ORF">HK26_04270</name>
</gene>
<proteinExistence type="predicted"/>
<evidence type="ECO:0000256" key="1">
    <source>
        <dbReference type="SAM" id="Phobius"/>
    </source>
</evidence>
<keyword evidence="1" id="KW-0472">Membrane</keyword>
<dbReference type="Proteomes" id="UP000194931">
    <property type="component" value="Unassembled WGS sequence"/>
</dbReference>
<reference evidence="3" key="1">
    <citation type="submission" date="2014-06" db="EMBL/GenBank/DDBJ databases">
        <authorList>
            <person name="Winans N.J."/>
            <person name="Newell P.D."/>
            <person name="Douglas A.E."/>
        </authorList>
    </citation>
    <scope>NUCLEOTIDE SEQUENCE [LARGE SCALE GENOMIC DNA]</scope>
</reference>
<evidence type="ECO:0000313" key="3">
    <source>
        <dbReference type="Proteomes" id="UP000194931"/>
    </source>
</evidence>
<evidence type="ECO:0000313" key="2">
    <source>
        <dbReference type="EMBL" id="OUJ13858.1"/>
    </source>
</evidence>